<comment type="subcellular location">
    <subcellularLocation>
        <location evidence="1">Membrane</location>
        <topology evidence="1">Single-pass membrane protein</topology>
    </subcellularLocation>
</comment>
<evidence type="ECO:0000256" key="1">
    <source>
        <dbReference type="ARBA" id="ARBA00004167"/>
    </source>
</evidence>
<dbReference type="EMBL" id="JACHJS010000001">
    <property type="protein sequence ID" value="MBB4968283.1"/>
    <property type="molecule type" value="Genomic_DNA"/>
</dbReference>
<evidence type="ECO:0000313" key="8">
    <source>
        <dbReference type="Proteomes" id="UP000542674"/>
    </source>
</evidence>
<feature type="compositionally biased region" description="Low complexity" evidence="5">
    <location>
        <begin position="93"/>
        <end position="109"/>
    </location>
</feature>
<proteinExistence type="predicted"/>
<sequence length="439" mass="46955">MTQPPQPGGRPSPRPVGPPPVPAPLTPRPTRPYPMPPPQNQPGPYQQPGPYPQQPGGYPQQQPGPYGPPQPGYQQPWPQMPPRAVMPPPVPAQQPGWGQQPPGWPQQYQPYPPLRRKSNSGPIVAAVIVGVVVLGIAAIGVFASLTRHKTTDDASYSGYSTYTYSVAPTTTTTNRTTTQSTTRPSATTRPSPSTTAKAGPKAVVALGDNPIHGNDLGAFDIDGCALPPMDYSVAGQERFLRAALPCIEAMWKPSFTKANLPYQPVELTMVTSQVTNACGTVSPDRTAVYCEGGIFWTPLHYSGETGNANPNHPGKYLGQLAHEYGHHVQWLSGILRAASQAQYDKGGWDTPAGLELNRRKELQATCFGGMTLAPLSHGAIPTDVIQVALTDAGNRGDYPVYPNRDHGAPERNAAWVQHGYKNNSTSACNTWTASAADVS</sequence>
<feature type="compositionally biased region" description="Pro residues" evidence="5">
    <location>
        <begin position="1"/>
        <end position="53"/>
    </location>
</feature>
<keyword evidence="8" id="KW-1185">Reference proteome</keyword>
<dbReference type="Pfam" id="PF04228">
    <property type="entry name" value="Zn_peptidase"/>
    <property type="match status" value="1"/>
</dbReference>
<dbReference type="PANTHER" id="PTHR30168:SF0">
    <property type="entry name" value="INNER MEMBRANE PROTEIN"/>
    <property type="match status" value="1"/>
</dbReference>
<evidence type="ECO:0000256" key="5">
    <source>
        <dbReference type="SAM" id="MobiDB-lite"/>
    </source>
</evidence>
<dbReference type="Proteomes" id="UP000542674">
    <property type="component" value="Unassembled WGS sequence"/>
</dbReference>
<dbReference type="AlphaFoldDB" id="A0A7W7WZ05"/>
<reference evidence="7 8" key="1">
    <citation type="submission" date="2020-08" db="EMBL/GenBank/DDBJ databases">
        <title>Sequencing the genomes of 1000 actinobacteria strains.</title>
        <authorList>
            <person name="Klenk H.-P."/>
        </authorList>
    </citation>
    <scope>NUCLEOTIDE SEQUENCE [LARGE SCALE GENOMIC DNA]</scope>
    <source>
        <strain evidence="7 8">DSM 45084</strain>
    </source>
</reference>
<dbReference type="InterPro" id="IPR007343">
    <property type="entry name" value="Uncharacterised_pept_Zn_put"/>
</dbReference>
<feature type="compositionally biased region" description="Low complexity" evidence="5">
    <location>
        <begin position="54"/>
        <end position="64"/>
    </location>
</feature>
<feature type="compositionally biased region" description="Low complexity" evidence="5">
    <location>
        <begin position="170"/>
        <end position="196"/>
    </location>
</feature>
<dbReference type="PANTHER" id="PTHR30168">
    <property type="entry name" value="PUTATIVE MEMBRANE PROTEIN YPFJ"/>
    <property type="match status" value="1"/>
</dbReference>
<evidence type="ECO:0000256" key="3">
    <source>
        <dbReference type="ARBA" id="ARBA00022989"/>
    </source>
</evidence>
<accession>A0A7W7WZ05</accession>
<evidence type="ECO:0000256" key="2">
    <source>
        <dbReference type="ARBA" id="ARBA00022692"/>
    </source>
</evidence>
<feature type="region of interest" description="Disordered" evidence="5">
    <location>
        <begin position="170"/>
        <end position="199"/>
    </location>
</feature>
<dbReference type="RefSeq" id="WP_246445348.1">
    <property type="nucleotide sequence ID" value="NZ_BAABAI010000028.1"/>
</dbReference>
<evidence type="ECO:0000313" key="7">
    <source>
        <dbReference type="EMBL" id="MBB4968283.1"/>
    </source>
</evidence>
<evidence type="ECO:0008006" key="9">
    <source>
        <dbReference type="Google" id="ProtNLM"/>
    </source>
</evidence>
<keyword evidence="2 6" id="KW-0812">Transmembrane</keyword>
<dbReference type="GO" id="GO:0016020">
    <property type="term" value="C:membrane"/>
    <property type="evidence" value="ECO:0007669"/>
    <property type="project" value="UniProtKB-SubCell"/>
</dbReference>
<keyword evidence="4 6" id="KW-0472">Membrane</keyword>
<protein>
    <recommendedName>
        <fullName evidence="9">Neutral zinc metallopeptidase</fullName>
    </recommendedName>
</protein>
<evidence type="ECO:0000256" key="4">
    <source>
        <dbReference type="ARBA" id="ARBA00023136"/>
    </source>
</evidence>
<feature type="transmembrane region" description="Helical" evidence="6">
    <location>
        <begin position="123"/>
        <end position="145"/>
    </location>
</feature>
<comment type="caution">
    <text evidence="7">The sequence shown here is derived from an EMBL/GenBank/DDBJ whole genome shotgun (WGS) entry which is preliminary data.</text>
</comment>
<gene>
    <name evidence="7" type="ORF">F4559_005642</name>
</gene>
<feature type="region of interest" description="Disordered" evidence="5">
    <location>
        <begin position="1"/>
        <end position="113"/>
    </location>
</feature>
<organism evidence="7 8">
    <name type="scientific">Saccharothrix violaceirubra</name>
    <dbReference type="NCBI Taxonomy" id="413306"/>
    <lineage>
        <taxon>Bacteria</taxon>
        <taxon>Bacillati</taxon>
        <taxon>Actinomycetota</taxon>
        <taxon>Actinomycetes</taxon>
        <taxon>Pseudonocardiales</taxon>
        <taxon>Pseudonocardiaceae</taxon>
        <taxon>Saccharothrix</taxon>
    </lineage>
</organism>
<keyword evidence="3 6" id="KW-1133">Transmembrane helix</keyword>
<feature type="compositionally biased region" description="Pro residues" evidence="5">
    <location>
        <begin position="78"/>
        <end position="92"/>
    </location>
</feature>
<name>A0A7W7WZ05_9PSEU</name>
<evidence type="ECO:0000256" key="6">
    <source>
        <dbReference type="SAM" id="Phobius"/>
    </source>
</evidence>